<accession>A0A445KP51</accession>
<evidence type="ECO:0000313" key="2">
    <source>
        <dbReference type="Proteomes" id="UP000289340"/>
    </source>
</evidence>
<reference evidence="1 2" key="1">
    <citation type="submission" date="2018-09" db="EMBL/GenBank/DDBJ databases">
        <title>A high-quality reference genome of wild soybean provides a powerful tool to mine soybean genomes.</title>
        <authorList>
            <person name="Xie M."/>
            <person name="Chung C.Y.L."/>
            <person name="Li M.-W."/>
            <person name="Wong F.-L."/>
            <person name="Chan T.-F."/>
            <person name="Lam H.-M."/>
        </authorList>
    </citation>
    <scope>NUCLEOTIDE SEQUENCE [LARGE SCALE GENOMIC DNA]</scope>
    <source>
        <strain evidence="2">cv. W05</strain>
        <tissue evidence="1">Hypocotyl of etiolated seedlings</tissue>
    </source>
</reference>
<dbReference type="PANTHER" id="PTHR33983:SF1">
    <property type="entry name" value="OS07G0185900 PROTEIN"/>
    <property type="match status" value="1"/>
</dbReference>
<evidence type="ECO:0000313" key="1">
    <source>
        <dbReference type="EMBL" id="RZC12543.1"/>
    </source>
</evidence>
<dbReference type="AlphaFoldDB" id="A0A445KP51"/>
<dbReference type="EMBL" id="QZWG01000005">
    <property type="protein sequence ID" value="RZC12543.1"/>
    <property type="molecule type" value="Genomic_DNA"/>
</dbReference>
<sequence>MGKLVEILDQGVRIAARFHSNCPQTGRKYYHPPSLSDNHGHHYHGGANTSSGLVKEAVAARSLDDFPGIPTSWTPN</sequence>
<dbReference type="PANTHER" id="PTHR33983">
    <property type="entry name" value="OS07G0185900 PROTEIN"/>
    <property type="match status" value="1"/>
</dbReference>
<proteinExistence type="predicted"/>
<organism evidence="1 2">
    <name type="scientific">Glycine soja</name>
    <name type="common">Wild soybean</name>
    <dbReference type="NCBI Taxonomy" id="3848"/>
    <lineage>
        <taxon>Eukaryota</taxon>
        <taxon>Viridiplantae</taxon>
        <taxon>Streptophyta</taxon>
        <taxon>Embryophyta</taxon>
        <taxon>Tracheophyta</taxon>
        <taxon>Spermatophyta</taxon>
        <taxon>Magnoliopsida</taxon>
        <taxon>eudicotyledons</taxon>
        <taxon>Gunneridae</taxon>
        <taxon>Pentapetalae</taxon>
        <taxon>rosids</taxon>
        <taxon>fabids</taxon>
        <taxon>Fabales</taxon>
        <taxon>Fabaceae</taxon>
        <taxon>Papilionoideae</taxon>
        <taxon>50 kb inversion clade</taxon>
        <taxon>NPAAA clade</taxon>
        <taxon>indigoferoid/millettioid clade</taxon>
        <taxon>Phaseoleae</taxon>
        <taxon>Glycine</taxon>
        <taxon>Glycine subgen. Soja</taxon>
    </lineage>
</organism>
<comment type="caution">
    <text evidence="1">The sequence shown here is derived from an EMBL/GenBank/DDBJ whole genome shotgun (WGS) entry which is preliminary data.</text>
</comment>
<protein>
    <submittedName>
        <fullName evidence="1">Uncharacterized protein</fullName>
    </submittedName>
</protein>
<keyword evidence="2" id="KW-1185">Reference proteome</keyword>
<dbReference type="Proteomes" id="UP000289340">
    <property type="component" value="Chromosome 5"/>
</dbReference>
<name>A0A445KP51_GLYSO</name>
<gene>
    <name evidence="1" type="ORF">D0Y65_012354</name>
</gene>